<dbReference type="AlphaFoldDB" id="W7TLI8"/>
<comment type="caution">
    <text evidence="1">The sequence shown here is derived from an EMBL/GenBank/DDBJ whole genome shotgun (WGS) entry which is preliminary data.</text>
</comment>
<protein>
    <submittedName>
        <fullName evidence="1">Uncharacterized protein</fullName>
    </submittedName>
</protein>
<dbReference type="EMBL" id="AZIL01001300">
    <property type="protein sequence ID" value="EWM24373.1"/>
    <property type="molecule type" value="Genomic_DNA"/>
</dbReference>
<evidence type="ECO:0000313" key="2">
    <source>
        <dbReference type="Proteomes" id="UP000019335"/>
    </source>
</evidence>
<evidence type="ECO:0000313" key="1">
    <source>
        <dbReference type="EMBL" id="EWM24373.1"/>
    </source>
</evidence>
<gene>
    <name evidence="1" type="ORF">Naga_100246g2</name>
</gene>
<dbReference type="Proteomes" id="UP000019335">
    <property type="component" value="Chromosome 14"/>
</dbReference>
<reference evidence="1 2" key="1">
    <citation type="journal article" date="2014" name="Mol. Plant">
        <title>Chromosome Scale Genome Assembly and Transcriptome Profiling of Nannochloropsis gaditana in Nitrogen Depletion.</title>
        <authorList>
            <person name="Corteggiani Carpinelli E."/>
            <person name="Telatin A."/>
            <person name="Vitulo N."/>
            <person name="Forcato C."/>
            <person name="D'Angelo M."/>
            <person name="Schiavon R."/>
            <person name="Vezzi A."/>
            <person name="Giacometti G.M."/>
            <person name="Morosinotto T."/>
            <person name="Valle G."/>
        </authorList>
    </citation>
    <scope>NUCLEOTIDE SEQUENCE [LARGE SCALE GENOMIC DNA]</scope>
    <source>
        <strain evidence="1 2">B-31</strain>
    </source>
</reference>
<dbReference type="OrthoDB" id="10365637at2759"/>
<proteinExistence type="predicted"/>
<sequence length="124" mass="13720">MSPSDPNDPRPICKPQVNQASYYSEYYKAHGFKFQGGLSVTGLFQAFFGPGKPILPLSCVYSILHSRTHLSPTPPEGGKEKDSTLWAKSCVSDYLNFIRECRESDYCDGGRWSAVGDPAYNGCK</sequence>
<keyword evidence="2" id="KW-1185">Reference proteome</keyword>
<accession>W7TLI8</accession>
<organism evidence="1 2">
    <name type="scientific">Nannochloropsis gaditana</name>
    <dbReference type="NCBI Taxonomy" id="72520"/>
    <lineage>
        <taxon>Eukaryota</taxon>
        <taxon>Sar</taxon>
        <taxon>Stramenopiles</taxon>
        <taxon>Ochrophyta</taxon>
        <taxon>Eustigmatophyceae</taxon>
        <taxon>Eustigmatales</taxon>
        <taxon>Monodopsidaceae</taxon>
        <taxon>Nannochloropsis</taxon>
    </lineage>
</organism>
<name>W7TLI8_9STRA</name>